<dbReference type="PIRSF" id="PIRSF035652">
    <property type="entry name" value="CHP02436"/>
    <property type="match status" value="1"/>
</dbReference>
<evidence type="ECO:0008006" key="2">
    <source>
        <dbReference type="Google" id="ProtNLM"/>
    </source>
</evidence>
<name>A0A382ENP6_9ZZZZ</name>
<dbReference type="SUPFAM" id="SSF158446">
    <property type="entry name" value="IVS-encoded protein-like"/>
    <property type="match status" value="1"/>
</dbReference>
<sequence>MMMGKKNEILDLSFDFALEIIKLVKHLKVNKEFVMSDQLLRSGTSVGANITEAQAAQSPKDFIAKMSIASKEARESNYWLRLLDKSDYLNNYPNKLVLFNMSQSIVKLLTSIIKTSREKNK</sequence>
<organism evidence="1">
    <name type="scientific">marine metagenome</name>
    <dbReference type="NCBI Taxonomy" id="408172"/>
    <lineage>
        <taxon>unclassified sequences</taxon>
        <taxon>metagenomes</taxon>
        <taxon>ecological metagenomes</taxon>
    </lineage>
</organism>
<dbReference type="InterPro" id="IPR012657">
    <property type="entry name" value="23S_rRNA-intervening_sequence"/>
</dbReference>
<accession>A0A382ENP6</accession>
<evidence type="ECO:0000313" key="1">
    <source>
        <dbReference type="EMBL" id="SVB51952.1"/>
    </source>
</evidence>
<dbReference type="InterPro" id="IPR036583">
    <property type="entry name" value="23S_rRNA_IVS_sf"/>
</dbReference>
<dbReference type="Pfam" id="PF05635">
    <property type="entry name" value="23S_rRNA_IVP"/>
    <property type="match status" value="1"/>
</dbReference>
<proteinExistence type="predicted"/>
<gene>
    <name evidence="1" type="ORF">METZ01_LOCUS204806</name>
</gene>
<dbReference type="PANTHER" id="PTHR38471:SF2">
    <property type="entry name" value="FOUR HELIX BUNDLE PROTEIN"/>
    <property type="match status" value="1"/>
</dbReference>
<dbReference type="EMBL" id="UINC01045322">
    <property type="protein sequence ID" value="SVB51952.1"/>
    <property type="molecule type" value="Genomic_DNA"/>
</dbReference>
<reference evidence="1" key="1">
    <citation type="submission" date="2018-05" db="EMBL/GenBank/DDBJ databases">
        <authorList>
            <person name="Lanie J.A."/>
            <person name="Ng W.-L."/>
            <person name="Kazmierczak K.M."/>
            <person name="Andrzejewski T.M."/>
            <person name="Davidsen T.M."/>
            <person name="Wayne K.J."/>
            <person name="Tettelin H."/>
            <person name="Glass J.I."/>
            <person name="Rusch D."/>
            <person name="Podicherti R."/>
            <person name="Tsui H.-C.T."/>
            <person name="Winkler M.E."/>
        </authorList>
    </citation>
    <scope>NUCLEOTIDE SEQUENCE</scope>
</reference>
<dbReference type="AlphaFoldDB" id="A0A382ENP6"/>
<dbReference type="PANTHER" id="PTHR38471">
    <property type="entry name" value="FOUR HELIX BUNDLE PROTEIN"/>
    <property type="match status" value="1"/>
</dbReference>
<dbReference type="Gene3D" id="1.20.1440.60">
    <property type="entry name" value="23S rRNA-intervening sequence"/>
    <property type="match status" value="1"/>
</dbReference>
<dbReference type="NCBIfam" id="TIGR02436">
    <property type="entry name" value="four helix bundle protein"/>
    <property type="match status" value="1"/>
</dbReference>
<protein>
    <recommendedName>
        <fullName evidence="2">Four helix bundle protein</fullName>
    </recommendedName>
</protein>